<accession>A0ABD1QK97</accession>
<proteinExistence type="predicted"/>
<dbReference type="AlphaFoldDB" id="A0ABD1QK97"/>
<dbReference type="Proteomes" id="UP001604336">
    <property type="component" value="Unassembled WGS sequence"/>
</dbReference>
<protein>
    <submittedName>
        <fullName evidence="1">Uncharacterized protein</fullName>
    </submittedName>
</protein>
<keyword evidence="2" id="KW-1185">Reference proteome</keyword>
<dbReference type="EMBL" id="JBFOLK010000011">
    <property type="protein sequence ID" value="KAL2476637.1"/>
    <property type="molecule type" value="Genomic_DNA"/>
</dbReference>
<sequence>MYLKSGLKFEELNKLGDNGKQKVSKDFNLELISYKLQFLSIDEIKNPKEQENFSVEVVKSIKELAQAQEGEETHTAINPAYIEHSAYNGIGILKWMGHCRGFIALQASFGDGQLLNV</sequence>
<evidence type="ECO:0000313" key="1">
    <source>
        <dbReference type="EMBL" id="KAL2476637.1"/>
    </source>
</evidence>
<organism evidence="1 2">
    <name type="scientific">Abeliophyllum distichum</name>
    <dbReference type="NCBI Taxonomy" id="126358"/>
    <lineage>
        <taxon>Eukaryota</taxon>
        <taxon>Viridiplantae</taxon>
        <taxon>Streptophyta</taxon>
        <taxon>Embryophyta</taxon>
        <taxon>Tracheophyta</taxon>
        <taxon>Spermatophyta</taxon>
        <taxon>Magnoliopsida</taxon>
        <taxon>eudicotyledons</taxon>
        <taxon>Gunneridae</taxon>
        <taxon>Pentapetalae</taxon>
        <taxon>asterids</taxon>
        <taxon>lamiids</taxon>
        <taxon>Lamiales</taxon>
        <taxon>Oleaceae</taxon>
        <taxon>Forsythieae</taxon>
        <taxon>Abeliophyllum</taxon>
    </lineage>
</organism>
<comment type="caution">
    <text evidence="1">The sequence shown here is derived from an EMBL/GenBank/DDBJ whole genome shotgun (WGS) entry which is preliminary data.</text>
</comment>
<evidence type="ECO:0000313" key="2">
    <source>
        <dbReference type="Proteomes" id="UP001604336"/>
    </source>
</evidence>
<reference evidence="2" key="1">
    <citation type="submission" date="2024-07" db="EMBL/GenBank/DDBJ databases">
        <title>Two chromosome-level genome assemblies of Korean endemic species Abeliophyllum distichum and Forsythia ovata (Oleaceae).</title>
        <authorList>
            <person name="Jang H."/>
        </authorList>
    </citation>
    <scope>NUCLEOTIDE SEQUENCE [LARGE SCALE GENOMIC DNA]</scope>
</reference>
<name>A0ABD1QK97_9LAMI</name>
<gene>
    <name evidence="1" type="ORF">Adt_37373</name>
</gene>